<proteinExistence type="predicted"/>
<protein>
    <submittedName>
        <fullName evidence="1">Uncharacterized protein</fullName>
    </submittedName>
</protein>
<accession>A0A931E9U7</accession>
<dbReference type="RefSeq" id="WP_196991891.1">
    <property type="nucleotide sequence ID" value="NZ_JADWYR010000002.1"/>
</dbReference>
<evidence type="ECO:0000313" key="2">
    <source>
        <dbReference type="Proteomes" id="UP000628448"/>
    </source>
</evidence>
<comment type="caution">
    <text evidence="1">The sequence shown here is derived from an EMBL/GenBank/DDBJ whole genome shotgun (WGS) entry which is preliminary data.</text>
</comment>
<dbReference type="Proteomes" id="UP000628448">
    <property type="component" value="Unassembled WGS sequence"/>
</dbReference>
<dbReference type="AlphaFoldDB" id="A0A931E9U7"/>
<name>A0A931E9U7_9BACT</name>
<evidence type="ECO:0000313" key="1">
    <source>
        <dbReference type="EMBL" id="MBG9377824.1"/>
    </source>
</evidence>
<dbReference type="EMBL" id="JADWYR010000002">
    <property type="protein sequence ID" value="MBG9377824.1"/>
    <property type="molecule type" value="Genomic_DNA"/>
</dbReference>
<organism evidence="1 2">
    <name type="scientific">Panacibacter microcysteis</name>
    <dbReference type="NCBI Taxonomy" id="2793269"/>
    <lineage>
        <taxon>Bacteria</taxon>
        <taxon>Pseudomonadati</taxon>
        <taxon>Bacteroidota</taxon>
        <taxon>Chitinophagia</taxon>
        <taxon>Chitinophagales</taxon>
        <taxon>Chitinophagaceae</taxon>
        <taxon>Panacibacter</taxon>
    </lineage>
</organism>
<sequence>MVKFYLTIFTILIVPAIAFAKGKRSSKITEQTKGSVVFLLDNSKNNDQSVEAAYIILDKYNRTGAGYVSQKFAVEDNRIVIGDLPEGKYYVDIFTKGSFKQHFSKVIHVTKKGKQYKFVLEEVDFFVPTKARIPKESADFTKTSIVKMR</sequence>
<keyword evidence="2" id="KW-1185">Reference proteome</keyword>
<gene>
    <name evidence="1" type="ORF">I5907_16410</name>
</gene>
<reference evidence="1" key="1">
    <citation type="submission" date="2020-11" db="EMBL/GenBank/DDBJ databases">
        <title>Bacterial whole genome sequence for Panacibacter sp. DH6.</title>
        <authorList>
            <person name="Le V."/>
            <person name="Ko S."/>
            <person name="Ahn C.-Y."/>
            <person name="Oh H.-M."/>
        </authorList>
    </citation>
    <scope>NUCLEOTIDE SEQUENCE</scope>
    <source>
        <strain evidence="1">DH6</strain>
    </source>
</reference>